<dbReference type="Gene3D" id="3.10.110.10">
    <property type="entry name" value="Ubiquitin Conjugating Enzyme"/>
    <property type="match status" value="1"/>
</dbReference>
<evidence type="ECO:0000256" key="2">
    <source>
        <dbReference type="ARBA" id="ARBA00007617"/>
    </source>
</evidence>
<dbReference type="InterPro" id="IPR009851">
    <property type="entry name" value="Mod_r"/>
</dbReference>
<dbReference type="Gene3D" id="1.10.287.660">
    <property type="entry name" value="Helix hairpin bin"/>
    <property type="match status" value="1"/>
</dbReference>
<dbReference type="InterPro" id="IPR029012">
    <property type="entry name" value="Helix_hairpin_bin_sf"/>
</dbReference>
<accession>A0A8H7R8Q9</accession>
<evidence type="ECO:0000256" key="3">
    <source>
        <dbReference type="ARBA" id="ARBA00022448"/>
    </source>
</evidence>
<dbReference type="GO" id="GO:0000813">
    <property type="term" value="C:ESCRT I complex"/>
    <property type="evidence" value="ECO:0007669"/>
    <property type="project" value="TreeGrafter"/>
</dbReference>
<dbReference type="GO" id="GO:0043162">
    <property type="term" value="P:ubiquitin-dependent protein catabolic process via the multivesicular body sorting pathway"/>
    <property type="evidence" value="ECO:0007669"/>
    <property type="project" value="TreeGrafter"/>
</dbReference>
<sequence length="294" mass="34210">MNRKRQQINSLLAHNPTTIAVVDGQIYEVPLHQEDNTFLLINLPSHFPEEPPVITLSPTGLRHPWVEGDVVMHDALPSWQPQQSNLGFLVKEIREEFMARPPARKTNEQQNEGYNSRPPPPIPATVPSVPEYNAIAKLSPEEMEELLQNETAFDIFFETLDRVKNLKTFQEELRSGNELLAHKNLGREDQLLKLRSEVEYLDTIFKQEKLEFEKKEKIQNEAFNRFSSSTVLTRLKGGVYEQDELSEKVAQSFLEGNLDNETFVKQFREFRKVYHLRESKLERVQKDNLFVSSY</sequence>
<evidence type="ECO:0000256" key="1">
    <source>
        <dbReference type="ARBA" id="ARBA00004177"/>
    </source>
</evidence>
<comment type="subcellular location">
    <subcellularLocation>
        <location evidence="1">Endosome</location>
    </subcellularLocation>
</comment>
<evidence type="ECO:0000256" key="6">
    <source>
        <dbReference type="PROSITE-ProRule" id="PRU00646"/>
    </source>
</evidence>
<dbReference type="EMBL" id="JAEPRD010000034">
    <property type="protein sequence ID" value="KAG2205770.1"/>
    <property type="molecule type" value="Genomic_DNA"/>
</dbReference>
<dbReference type="CDD" id="cd11685">
    <property type="entry name" value="UEV_TSG101-like"/>
    <property type="match status" value="1"/>
</dbReference>
<dbReference type="Proteomes" id="UP000603453">
    <property type="component" value="Unassembled WGS sequence"/>
</dbReference>
<dbReference type="SUPFAM" id="SSF54495">
    <property type="entry name" value="UBC-like"/>
    <property type="match status" value="1"/>
</dbReference>
<dbReference type="AlphaFoldDB" id="A0A8H7R8Q9"/>
<evidence type="ECO:0000256" key="7">
    <source>
        <dbReference type="SAM" id="MobiDB-lite"/>
    </source>
</evidence>
<dbReference type="GO" id="GO:0006623">
    <property type="term" value="P:protein targeting to vacuole"/>
    <property type="evidence" value="ECO:0007669"/>
    <property type="project" value="TreeGrafter"/>
</dbReference>
<evidence type="ECO:0000256" key="5">
    <source>
        <dbReference type="ARBA" id="ARBA00022927"/>
    </source>
</evidence>
<organism evidence="9 10">
    <name type="scientific">Mucor saturninus</name>
    <dbReference type="NCBI Taxonomy" id="64648"/>
    <lineage>
        <taxon>Eukaryota</taxon>
        <taxon>Fungi</taxon>
        <taxon>Fungi incertae sedis</taxon>
        <taxon>Mucoromycota</taxon>
        <taxon>Mucoromycotina</taxon>
        <taxon>Mucoromycetes</taxon>
        <taxon>Mucorales</taxon>
        <taxon>Mucorineae</taxon>
        <taxon>Mucoraceae</taxon>
        <taxon>Mucor</taxon>
    </lineage>
</organism>
<comment type="similarity">
    <text evidence="2">Belongs to the VPS37 family.</text>
</comment>
<reference evidence="9" key="1">
    <citation type="submission" date="2020-12" db="EMBL/GenBank/DDBJ databases">
        <title>Metabolic potential, ecology and presence of endohyphal bacteria is reflected in genomic diversity of Mucoromycotina.</title>
        <authorList>
            <person name="Muszewska A."/>
            <person name="Okrasinska A."/>
            <person name="Steczkiewicz K."/>
            <person name="Drgas O."/>
            <person name="Orlowska M."/>
            <person name="Perlinska-Lenart U."/>
            <person name="Aleksandrzak-Piekarczyk T."/>
            <person name="Szatraj K."/>
            <person name="Zielenkiewicz U."/>
            <person name="Pilsyk S."/>
            <person name="Malc E."/>
            <person name="Mieczkowski P."/>
            <person name="Kruszewska J.S."/>
            <person name="Biernat P."/>
            <person name="Pawlowska J."/>
        </authorList>
    </citation>
    <scope>NUCLEOTIDE SEQUENCE</scope>
    <source>
        <strain evidence="9">WA0000017839</strain>
    </source>
</reference>
<dbReference type="PROSITE" id="PS51314">
    <property type="entry name" value="VPS37_C"/>
    <property type="match status" value="1"/>
</dbReference>
<dbReference type="GO" id="GO:0006612">
    <property type="term" value="P:protein targeting to membrane"/>
    <property type="evidence" value="ECO:0007669"/>
    <property type="project" value="TreeGrafter"/>
</dbReference>
<dbReference type="InterPro" id="IPR037202">
    <property type="entry name" value="ESCRT_assembly_dom"/>
</dbReference>
<evidence type="ECO:0000313" key="10">
    <source>
        <dbReference type="Proteomes" id="UP000603453"/>
    </source>
</evidence>
<dbReference type="OrthoDB" id="10260857at2759"/>
<keyword evidence="10" id="KW-1185">Reference proteome</keyword>
<feature type="domain" description="VPS37 C-terminal" evidence="8">
    <location>
        <begin position="209"/>
        <end position="294"/>
    </location>
</feature>
<evidence type="ECO:0000259" key="8">
    <source>
        <dbReference type="PROSITE" id="PS51314"/>
    </source>
</evidence>
<keyword evidence="4" id="KW-0967">Endosome</keyword>
<comment type="caution">
    <text evidence="9">The sequence shown here is derived from an EMBL/GenBank/DDBJ whole genome shotgun (WGS) entry which is preliminary data.</text>
</comment>
<dbReference type="InterPro" id="IPR016135">
    <property type="entry name" value="UBQ-conjugating_enzyme/RWD"/>
</dbReference>
<dbReference type="PANTHER" id="PTHR13678">
    <property type="entry name" value="VACUOLAR PROTEIN SORTING-ASSOCIATED PROTEIN 37"/>
    <property type="match status" value="1"/>
</dbReference>
<dbReference type="Pfam" id="PF07200">
    <property type="entry name" value="Mod_r"/>
    <property type="match status" value="1"/>
</dbReference>
<dbReference type="PANTHER" id="PTHR13678:SF2">
    <property type="entry name" value="VACUOLAR PROTEIN SORTING-ASSOCIATED PROTEIN 37A"/>
    <property type="match status" value="1"/>
</dbReference>
<dbReference type="SUPFAM" id="SSF140111">
    <property type="entry name" value="Endosomal sorting complex assembly domain"/>
    <property type="match status" value="1"/>
</dbReference>
<feature type="region of interest" description="Disordered" evidence="7">
    <location>
        <begin position="101"/>
        <end position="122"/>
    </location>
</feature>
<evidence type="ECO:0000313" key="9">
    <source>
        <dbReference type="EMBL" id="KAG2205770.1"/>
    </source>
</evidence>
<evidence type="ECO:0000256" key="4">
    <source>
        <dbReference type="ARBA" id="ARBA00022753"/>
    </source>
</evidence>
<keyword evidence="3 6" id="KW-0813">Transport</keyword>
<proteinExistence type="inferred from homology"/>
<keyword evidence="5 6" id="KW-0653">Protein transport</keyword>
<protein>
    <recommendedName>
        <fullName evidence="8">VPS37 C-terminal domain-containing protein</fullName>
    </recommendedName>
</protein>
<name>A0A8H7R8Q9_9FUNG</name>
<gene>
    <name evidence="9" type="ORF">INT47_003953</name>
</gene>